<reference evidence="2" key="1">
    <citation type="submission" date="2016-04" db="EMBL/GenBank/DDBJ databases">
        <title>Draft genome sequence of Paludibacter jiangxiensis strain NM7.</title>
        <authorList>
            <person name="Qiu Y."/>
            <person name="Matsuura N."/>
            <person name="Ohashi A."/>
            <person name="Tourlousse M.D."/>
            <person name="Sekiguchi Y."/>
        </authorList>
    </citation>
    <scope>NUCLEOTIDE SEQUENCE [LARGE SCALE GENOMIC DNA]</scope>
    <source>
        <strain evidence="2">NM7</strain>
    </source>
</reference>
<comment type="caution">
    <text evidence="1">The sequence shown here is derived from an EMBL/GenBank/DDBJ whole genome shotgun (WGS) entry which is preliminary data.</text>
</comment>
<sequence>MKTSSFKLVTTDLHSVVNYLNHNIEFSDANYSDEIAVLTSESHRMKQNKNMIILKKHQNYIFINIIENDAPRGMFNFSKENFIKDVTLIFENFCEEYIVPQKSISSVAFNTGIA</sequence>
<dbReference type="EMBL" id="BDCR01000004">
    <property type="protein sequence ID" value="GAT63726.1"/>
    <property type="molecule type" value="Genomic_DNA"/>
</dbReference>
<dbReference type="STRING" id="681398.PJIAN_4267"/>
<accession>A0A171AH88</accession>
<reference evidence="2" key="2">
    <citation type="journal article" date="2017" name="Genome Announc.">
        <title>Draft genome sequence of Paludibacter jiangxiensis NM7(T), a propionate-producing fermentative bacterium.</title>
        <authorList>
            <person name="Qiu Y.-L."/>
            <person name="Tourlousse D.M."/>
            <person name="Matsuura N."/>
            <person name="Ohashi A."/>
            <person name="Sekiguchi Y."/>
        </authorList>
    </citation>
    <scope>NUCLEOTIDE SEQUENCE [LARGE SCALE GENOMIC DNA]</scope>
    <source>
        <strain evidence="2">NM7</strain>
    </source>
</reference>
<protein>
    <submittedName>
        <fullName evidence="1">Uncharacterized protein</fullName>
    </submittedName>
</protein>
<keyword evidence="2" id="KW-1185">Reference proteome</keyword>
<organism evidence="1 2">
    <name type="scientific">Paludibacter jiangxiensis</name>
    <dbReference type="NCBI Taxonomy" id="681398"/>
    <lineage>
        <taxon>Bacteria</taxon>
        <taxon>Pseudomonadati</taxon>
        <taxon>Bacteroidota</taxon>
        <taxon>Bacteroidia</taxon>
        <taxon>Bacteroidales</taxon>
        <taxon>Paludibacteraceae</taxon>
        <taxon>Paludibacter</taxon>
    </lineage>
</organism>
<proteinExistence type="predicted"/>
<name>A0A171AH88_9BACT</name>
<gene>
    <name evidence="1" type="ORF">PJIAN_4267</name>
</gene>
<dbReference type="RefSeq" id="WP_068705189.1">
    <property type="nucleotide sequence ID" value="NZ_BDCR01000004.1"/>
</dbReference>
<dbReference type="Proteomes" id="UP000076586">
    <property type="component" value="Unassembled WGS sequence"/>
</dbReference>
<evidence type="ECO:0000313" key="1">
    <source>
        <dbReference type="EMBL" id="GAT63726.1"/>
    </source>
</evidence>
<evidence type="ECO:0000313" key="2">
    <source>
        <dbReference type="Proteomes" id="UP000076586"/>
    </source>
</evidence>
<dbReference type="AlphaFoldDB" id="A0A171AH88"/>